<dbReference type="GO" id="GO:0005576">
    <property type="term" value="C:extracellular region"/>
    <property type="evidence" value="ECO:0007669"/>
    <property type="project" value="InterPro"/>
</dbReference>
<gene>
    <name evidence="8" type="ORF">SNE40_004333</name>
</gene>
<dbReference type="PANTHER" id="PTHR22906">
    <property type="entry name" value="PROPERDIN"/>
    <property type="match status" value="1"/>
</dbReference>
<dbReference type="Pfam" id="PF01607">
    <property type="entry name" value="CBM_14"/>
    <property type="match status" value="1"/>
</dbReference>
<dbReference type="InterPro" id="IPR002557">
    <property type="entry name" value="Chitin-bd_dom"/>
</dbReference>
<dbReference type="Pfam" id="PF00090">
    <property type="entry name" value="TSP_1"/>
    <property type="match status" value="2"/>
</dbReference>
<dbReference type="PROSITE" id="PS50092">
    <property type="entry name" value="TSP1"/>
    <property type="match status" value="2"/>
</dbReference>
<sequence length="214" mass="23590">MKLFILLALGVVCFAESEIEDSSVAKACDGVTCTDGGWSEWTRRVRRCSVQCGTGSQLVIERRQCNNPPPSNGGKKCKGIRVRRYTRSCTRNKCPVDGGWSDWSEWEDTSDCDALCAGGEKSQTRDRSCTNPPPKFGGNDCDGPATDDRVTECNTFSCDDLCLDGTGYIPHRNPGLFWQCSNGAAYKFYCPSGTVWNQGSFRCDYPEEEPAKAQ</sequence>
<dbReference type="SUPFAM" id="SSF57625">
    <property type="entry name" value="Invertebrate chitin-binding proteins"/>
    <property type="match status" value="1"/>
</dbReference>
<evidence type="ECO:0000256" key="3">
    <source>
        <dbReference type="ARBA" id="ARBA00022729"/>
    </source>
</evidence>
<dbReference type="EMBL" id="JAZGQO010000003">
    <property type="protein sequence ID" value="KAK6188071.1"/>
    <property type="molecule type" value="Genomic_DNA"/>
</dbReference>
<evidence type="ECO:0000313" key="8">
    <source>
        <dbReference type="EMBL" id="KAK6188071.1"/>
    </source>
</evidence>
<comment type="caution">
    <text evidence="8">The sequence shown here is derived from an EMBL/GenBank/DDBJ whole genome shotgun (WGS) entry which is preliminary data.</text>
</comment>
<keyword evidence="5" id="KW-1015">Disulfide bond</keyword>
<dbReference type="Gene3D" id="2.20.100.10">
    <property type="entry name" value="Thrombospondin type-1 (TSP1) repeat"/>
    <property type="match status" value="2"/>
</dbReference>
<keyword evidence="2" id="KW-0964">Secreted</keyword>
<dbReference type="PROSITE" id="PS50940">
    <property type="entry name" value="CHIT_BIND_II"/>
    <property type="match status" value="1"/>
</dbReference>
<dbReference type="FunFam" id="2.20.100.10:FF:000001">
    <property type="entry name" value="semaphorin-5A isoform X1"/>
    <property type="match status" value="1"/>
</dbReference>
<dbReference type="Proteomes" id="UP001347796">
    <property type="component" value="Unassembled WGS sequence"/>
</dbReference>
<keyword evidence="9" id="KW-1185">Reference proteome</keyword>
<dbReference type="InterPro" id="IPR000884">
    <property type="entry name" value="TSP1_rpt"/>
</dbReference>
<evidence type="ECO:0000256" key="6">
    <source>
        <dbReference type="SAM" id="SignalP"/>
    </source>
</evidence>
<evidence type="ECO:0000256" key="4">
    <source>
        <dbReference type="ARBA" id="ARBA00022737"/>
    </source>
</evidence>
<evidence type="ECO:0000256" key="2">
    <source>
        <dbReference type="ARBA" id="ARBA00022525"/>
    </source>
</evidence>
<keyword evidence="4" id="KW-0677">Repeat</keyword>
<protein>
    <recommendedName>
        <fullName evidence="7">Chitin-binding type-2 domain-containing protein</fullName>
    </recommendedName>
</protein>
<accession>A0AAN8KBI6</accession>
<dbReference type="Gene3D" id="2.170.140.10">
    <property type="entry name" value="Chitin binding domain"/>
    <property type="match status" value="1"/>
</dbReference>
<dbReference type="SUPFAM" id="SSF82895">
    <property type="entry name" value="TSP-1 type 1 repeat"/>
    <property type="match status" value="2"/>
</dbReference>
<dbReference type="GO" id="GO:0008061">
    <property type="term" value="F:chitin binding"/>
    <property type="evidence" value="ECO:0007669"/>
    <property type="project" value="InterPro"/>
</dbReference>
<dbReference type="InterPro" id="IPR036383">
    <property type="entry name" value="TSP1_rpt_sf"/>
</dbReference>
<dbReference type="SMART" id="SM00494">
    <property type="entry name" value="ChtBD2"/>
    <property type="match status" value="1"/>
</dbReference>
<evidence type="ECO:0000256" key="1">
    <source>
        <dbReference type="ARBA" id="ARBA00004613"/>
    </source>
</evidence>
<comment type="subcellular location">
    <subcellularLocation>
        <location evidence="1">Secreted</location>
    </subcellularLocation>
</comment>
<feature type="domain" description="Chitin-binding type-2" evidence="7">
    <location>
        <begin position="159"/>
        <end position="213"/>
    </location>
</feature>
<keyword evidence="3 6" id="KW-0732">Signal</keyword>
<proteinExistence type="predicted"/>
<dbReference type="PANTHER" id="PTHR22906:SF43">
    <property type="entry name" value="PROPERDIN"/>
    <property type="match status" value="1"/>
</dbReference>
<reference evidence="8 9" key="1">
    <citation type="submission" date="2024-01" db="EMBL/GenBank/DDBJ databases">
        <title>The genome of the rayed Mediterranean limpet Patella caerulea (Linnaeus, 1758).</title>
        <authorList>
            <person name="Anh-Thu Weber A."/>
            <person name="Halstead-Nussloch G."/>
        </authorList>
    </citation>
    <scope>NUCLEOTIDE SEQUENCE [LARGE SCALE GENOMIC DNA]</scope>
    <source>
        <strain evidence="8">AATW-2023a</strain>
        <tissue evidence="8">Whole specimen</tissue>
    </source>
</reference>
<feature type="signal peptide" evidence="6">
    <location>
        <begin position="1"/>
        <end position="15"/>
    </location>
</feature>
<evidence type="ECO:0000313" key="9">
    <source>
        <dbReference type="Proteomes" id="UP001347796"/>
    </source>
</evidence>
<name>A0AAN8KBI6_PATCE</name>
<feature type="chain" id="PRO_5043056304" description="Chitin-binding type-2 domain-containing protein" evidence="6">
    <location>
        <begin position="16"/>
        <end position="214"/>
    </location>
</feature>
<evidence type="ECO:0000259" key="7">
    <source>
        <dbReference type="PROSITE" id="PS50940"/>
    </source>
</evidence>
<organism evidence="8 9">
    <name type="scientific">Patella caerulea</name>
    <name type="common">Rayed Mediterranean limpet</name>
    <dbReference type="NCBI Taxonomy" id="87958"/>
    <lineage>
        <taxon>Eukaryota</taxon>
        <taxon>Metazoa</taxon>
        <taxon>Spiralia</taxon>
        <taxon>Lophotrochozoa</taxon>
        <taxon>Mollusca</taxon>
        <taxon>Gastropoda</taxon>
        <taxon>Patellogastropoda</taxon>
        <taxon>Patelloidea</taxon>
        <taxon>Patellidae</taxon>
        <taxon>Patella</taxon>
    </lineage>
</organism>
<dbReference type="InterPro" id="IPR036508">
    <property type="entry name" value="Chitin-bd_dom_sf"/>
</dbReference>
<evidence type="ECO:0000256" key="5">
    <source>
        <dbReference type="ARBA" id="ARBA00023157"/>
    </source>
</evidence>
<dbReference type="InterPro" id="IPR052065">
    <property type="entry name" value="Compl_asym_regulator"/>
</dbReference>
<dbReference type="AlphaFoldDB" id="A0AAN8KBI6"/>
<dbReference type="SMART" id="SM00209">
    <property type="entry name" value="TSP1"/>
    <property type="match status" value="2"/>
</dbReference>